<reference evidence="1" key="2">
    <citation type="journal article" date="2015" name="Fish Shellfish Immunol.">
        <title>Early steps in the European eel (Anguilla anguilla)-Vibrio vulnificus interaction in the gills: Role of the RtxA13 toxin.</title>
        <authorList>
            <person name="Callol A."/>
            <person name="Pajuelo D."/>
            <person name="Ebbesson L."/>
            <person name="Teles M."/>
            <person name="MacKenzie S."/>
            <person name="Amaro C."/>
        </authorList>
    </citation>
    <scope>NUCLEOTIDE SEQUENCE</scope>
</reference>
<evidence type="ECO:0000313" key="1">
    <source>
        <dbReference type="EMBL" id="JAH53148.1"/>
    </source>
</evidence>
<dbReference type="AlphaFoldDB" id="A0A0E9TK69"/>
<reference evidence="1" key="1">
    <citation type="submission" date="2014-11" db="EMBL/GenBank/DDBJ databases">
        <authorList>
            <person name="Amaro Gonzalez C."/>
        </authorList>
    </citation>
    <scope>NUCLEOTIDE SEQUENCE</scope>
</reference>
<accession>A0A0E9TK69</accession>
<dbReference type="EMBL" id="GBXM01055429">
    <property type="protein sequence ID" value="JAH53148.1"/>
    <property type="molecule type" value="Transcribed_RNA"/>
</dbReference>
<sequence length="21" mass="2539">METVERLEQLRNCSPLLEHLQ</sequence>
<organism evidence="1">
    <name type="scientific">Anguilla anguilla</name>
    <name type="common">European freshwater eel</name>
    <name type="synonym">Muraena anguilla</name>
    <dbReference type="NCBI Taxonomy" id="7936"/>
    <lineage>
        <taxon>Eukaryota</taxon>
        <taxon>Metazoa</taxon>
        <taxon>Chordata</taxon>
        <taxon>Craniata</taxon>
        <taxon>Vertebrata</taxon>
        <taxon>Euteleostomi</taxon>
        <taxon>Actinopterygii</taxon>
        <taxon>Neopterygii</taxon>
        <taxon>Teleostei</taxon>
        <taxon>Anguilliformes</taxon>
        <taxon>Anguillidae</taxon>
        <taxon>Anguilla</taxon>
    </lineage>
</organism>
<name>A0A0E9TK69_ANGAN</name>
<protein>
    <submittedName>
        <fullName evidence="1">Uncharacterized protein</fullName>
    </submittedName>
</protein>
<proteinExistence type="predicted"/>